<dbReference type="GO" id="GO:0006954">
    <property type="term" value="P:inflammatory response"/>
    <property type="evidence" value="ECO:0007669"/>
    <property type="project" value="UniProtKB-KW"/>
</dbReference>
<dbReference type="Ensembl" id="ENSCVAT00000001105.1">
    <property type="protein sequence ID" value="ENSCVAP00000025647.1"/>
    <property type="gene ID" value="ENSCVAG00000010604.1"/>
</dbReference>
<reference evidence="7" key="1">
    <citation type="submission" date="2025-08" db="UniProtKB">
        <authorList>
            <consortium name="Ensembl"/>
        </authorList>
    </citation>
    <scope>IDENTIFICATION</scope>
</reference>
<dbReference type="InterPro" id="IPR001315">
    <property type="entry name" value="CARD"/>
</dbReference>
<keyword evidence="5" id="KW-0395">Inflammatory response</keyword>
<organism evidence="7 8">
    <name type="scientific">Cyprinodon variegatus</name>
    <name type="common">Sheepshead minnow</name>
    <dbReference type="NCBI Taxonomy" id="28743"/>
    <lineage>
        <taxon>Eukaryota</taxon>
        <taxon>Metazoa</taxon>
        <taxon>Chordata</taxon>
        <taxon>Craniata</taxon>
        <taxon>Vertebrata</taxon>
        <taxon>Euteleostomi</taxon>
        <taxon>Actinopterygii</taxon>
        <taxon>Neopterygii</taxon>
        <taxon>Teleostei</taxon>
        <taxon>Neoteleostei</taxon>
        <taxon>Acanthomorphata</taxon>
        <taxon>Ovalentaria</taxon>
        <taxon>Atherinomorphae</taxon>
        <taxon>Cyprinodontiformes</taxon>
        <taxon>Cyprinodontidae</taxon>
        <taxon>Cyprinodon</taxon>
    </lineage>
</organism>
<evidence type="ECO:0000256" key="2">
    <source>
        <dbReference type="ARBA" id="ARBA00022490"/>
    </source>
</evidence>
<keyword evidence="4" id="KW-0391">Immunity</keyword>
<dbReference type="InterPro" id="IPR051249">
    <property type="entry name" value="NLRP_Inflammasome"/>
</dbReference>
<protein>
    <recommendedName>
        <fullName evidence="6">CARD domain-containing protein</fullName>
    </recommendedName>
</protein>
<keyword evidence="2" id="KW-0963">Cytoplasm</keyword>
<reference evidence="7" key="2">
    <citation type="submission" date="2025-09" db="UniProtKB">
        <authorList>
            <consortium name="Ensembl"/>
        </authorList>
    </citation>
    <scope>IDENTIFICATION</scope>
</reference>
<dbReference type="PANTHER" id="PTHR46985">
    <property type="entry name" value="NACHT, LRR AND PYD DOMAINS-CONTAINING PROTEIN 1"/>
    <property type="match status" value="1"/>
</dbReference>
<dbReference type="STRING" id="28743.ENSCVAP00000025647"/>
<dbReference type="AlphaFoldDB" id="A0A3Q2E0L4"/>
<dbReference type="Gene3D" id="1.10.533.10">
    <property type="entry name" value="Death Domain, Fas"/>
    <property type="match status" value="1"/>
</dbReference>
<sequence>MKICWDGTPSKRPNFDANLVDDMRADIIQESTNVMALVDELRKMRMVTGETYSIIEETKTNQDKMREIFRMVLRQGDMVKAAFYDALKKHEPHILNSHGTTI</sequence>
<dbReference type="OMA" id="LGMICSY"/>
<proteinExistence type="predicted"/>
<evidence type="ECO:0000256" key="3">
    <source>
        <dbReference type="ARBA" id="ARBA00022588"/>
    </source>
</evidence>
<evidence type="ECO:0000256" key="4">
    <source>
        <dbReference type="ARBA" id="ARBA00022859"/>
    </source>
</evidence>
<dbReference type="Pfam" id="PF00619">
    <property type="entry name" value="CARD"/>
    <property type="match status" value="1"/>
</dbReference>
<dbReference type="PROSITE" id="PS50209">
    <property type="entry name" value="CARD"/>
    <property type="match status" value="1"/>
</dbReference>
<dbReference type="SUPFAM" id="SSF47986">
    <property type="entry name" value="DEATH domain"/>
    <property type="match status" value="1"/>
</dbReference>
<name>A0A3Q2E0L4_CYPVA</name>
<evidence type="ECO:0000256" key="5">
    <source>
        <dbReference type="ARBA" id="ARBA00023198"/>
    </source>
</evidence>
<evidence type="ECO:0000313" key="7">
    <source>
        <dbReference type="Ensembl" id="ENSCVAP00000025647.1"/>
    </source>
</evidence>
<dbReference type="GO" id="GO:0042981">
    <property type="term" value="P:regulation of apoptotic process"/>
    <property type="evidence" value="ECO:0007669"/>
    <property type="project" value="InterPro"/>
</dbReference>
<keyword evidence="8" id="KW-1185">Reference proteome</keyword>
<keyword evidence="3" id="KW-0399">Innate immunity</keyword>
<dbReference type="PANTHER" id="PTHR46985:SF2">
    <property type="entry name" value="APOPTOSIS-ASSOCIATED SPECK-LIKE PROTEIN CONTAINING A CARD"/>
    <property type="match status" value="1"/>
</dbReference>
<dbReference type="GO" id="GO:0005829">
    <property type="term" value="C:cytosol"/>
    <property type="evidence" value="ECO:0007669"/>
    <property type="project" value="UniProtKB-SubCell"/>
</dbReference>
<accession>A0A3Q2E0L4</accession>
<evidence type="ECO:0000259" key="6">
    <source>
        <dbReference type="PROSITE" id="PS50209"/>
    </source>
</evidence>
<dbReference type="GO" id="GO:0045087">
    <property type="term" value="P:innate immune response"/>
    <property type="evidence" value="ECO:0007669"/>
    <property type="project" value="UniProtKB-KW"/>
</dbReference>
<dbReference type="InterPro" id="IPR011029">
    <property type="entry name" value="DEATH-like_dom_sf"/>
</dbReference>
<comment type="subcellular location">
    <subcellularLocation>
        <location evidence="1">Cytoplasm</location>
        <location evidence="1">Cytosol</location>
    </subcellularLocation>
</comment>
<dbReference type="GeneTree" id="ENSGT00940000177521"/>
<feature type="domain" description="CARD" evidence="6">
    <location>
        <begin position="12"/>
        <end position="95"/>
    </location>
</feature>
<evidence type="ECO:0000256" key="1">
    <source>
        <dbReference type="ARBA" id="ARBA00004514"/>
    </source>
</evidence>
<dbReference type="Proteomes" id="UP000265020">
    <property type="component" value="Unassembled WGS sequence"/>
</dbReference>
<evidence type="ECO:0000313" key="8">
    <source>
        <dbReference type="Proteomes" id="UP000265020"/>
    </source>
</evidence>